<organism evidence="3 4">
    <name type="scientific">Magallana gigas</name>
    <name type="common">Pacific oyster</name>
    <name type="synonym">Crassostrea gigas</name>
    <dbReference type="NCBI Taxonomy" id="29159"/>
    <lineage>
        <taxon>Eukaryota</taxon>
        <taxon>Metazoa</taxon>
        <taxon>Spiralia</taxon>
        <taxon>Lophotrochozoa</taxon>
        <taxon>Mollusca</taxon>
        <taxon>Bivalvia</taxon>
        <taxon>Autobranchia</taxon>
        <taxon>Pteriomorphia</taxon>
        <taxon>Ostreida</taxon>
        <taxon>Ostreoidea</taxon>
        <taxon>Ostreidae</taxon>
        <taxon>Magallana</taxon>
    </lineage>
</organism>
<name>A0A8W8LHP2_MAGGI</name>
<protein>
    <submittedName>
        <fullName evidence="3">Uncharacterized protein</fullName>
    </submittedName>
</protein>
<accession>A0A8W8LHP2</accession>
<proteinExistence type="predicted"/>
<evidence type="ECO:0000313" key="3">
    <source>
        <dbReference type="EnsemblMetazoa" id="G27549.3:cds"/>
    </source>
</evidence>
<feature type="compositionally biased region" description="Basic and acidic residues" evidence="2">
    <location>
        <begin position="114"/>
        <end position="130"/>
    </location>
</feature>
<sequence>SVKDSIKGKMTEEQDLLRHQLQEQMRRHAEAMEHARMQSEGTIESLRRKMNALQDVLVSTGEDPNPRLSLIRKRSRSSSPGKSILETTIRGRERSKSPTSRRSYLAQRPRSRSRSYERSHSPLFPERDIA</sequence>
<feature type="coiled-coil region" evidence="1">
    <location>
        <begin position="18"/>
        <end position="56"/>
    </location>
</feature>
<feature type="region of interest" description="Disordered" evidence="2">
    <location>
        <begin position="58"/>
        <end position="130"/>
    </location>
</feature>
<evidence type="ECO:0000256" key="2">
    <source>
        <dbReference type="SAM" id="MobiDB-lite"/>
    </source>
</evidence>
<dbReference type="Proteomes" id="UP000005408">
    <property type="component" value="Unassembled WGS sequence"/>
</dbReference>
<keyword evidence="4" id="KW-1185">Reference proteome</keyword>
<evidence type="ECO:0000313" key="4">
    <source>
        <dbReference type="Proteomes" id="UP000005408"/>
    </source>
</evidence>
<keyword evidence="1" id="KW-0175">Coiled coil</keyword>
<dbReference type="EnsemblMetazoa" id="G27549.3">
    <property type="protein sequence ID" value="G27549.3:cds"/>
    <property type="gene ID" value="G27549"/>
</dbReference>
<evidence type="ECO:0000256" key="1">
    <source>
        <dbReference type="SAM" id="Coils"/>
    </source>
</evidence>
<reference evidence="3" key="1">
    <citation type="submission" date="2022-08" db="UniProtKB">
        <authorList>
            <consortium name="EnsemblMetazoa"/>
        </authorList>
    </citation>
    <scope>IDENTIFICATION</scope>
    <source>
        <strain evidence="3">05x7-T-G4-1.051#20</strain>
    </source>
</reference>
<dbReference type="AlphaFoldDB" id="A0A8W8LHP2"/>